<protein>
    <recommendedName>
        <fullName evidence="3">Polyketide cyclase</fullName>
    </recommendedName>
</protein>
<name>Q1AX86_RUBXD</name>
<dbReference type="RefSeq" id="WP_011564010.1">
    <property type="nucleotide sequence ID" value="NC_008148.1"/>
</dbReference>
<dbReference type="SUPFAM" id="SSF55961">
    <property type="entry name" value="Bet v1-like"/>
    <property type="match status" value="1"/>
</dbReference>
<dbReference type="InterPro" id="IPR019587">
    <property type="entry name" value="Polyketide_cyclase/dehydratase"/>
</dbReference>
<dbReference type="EMBL" id="CP000386">
    <property type="protein sequence ID" value="ABG03992.1"/>
    <property type="molecule type" value="Genomic_DNA"/>
</dbReference>
<dbReference type="Proteomes" id="UP000006637">
    <property type="component" value="Chromosome"/>
</dbReference>
<dbReference type="OrthoDB" id="5243365at2"/>
<accession>Q1AX86</accession>
<evidence type="ECO:0008006" key="3">
    <source>
        <dbReference type="Google" id="ProtNLM"/>
    </source>
</evidence>
<proteinExistence type="predicted"/>
<dbReference type="KEGG" id="rxy:Rxyl_1026"/>
<dbReference type="STRING" id="266117.Rxyl_1026"/>
<keyword evidence="2" id="KW-1185">Reference proteome</keyword>
<sequence>MSGRATVDISQRIMAPAGSVASYLSDFRNARNWMVGVEEIEDLGGDAYRLHLESPVGRLRPEARVVERSGGRIRWVYTSTVEGGGTVEVRPEGEGCCTVRYTGSFAPEGAVLRRAARLAGMERFARRNGERSLVRLKALMEAGRYR</sequence>
<dbReference type="AlphaFoldDB" id="Q1AX86"/>
<reference evidence="1 2" key="1">
    <citation type="submission" date="2006-06" db="EMBL/GenBank/DDBJ databases">
        <title>Complete sequence of Rubrobacter xylanophilus DSM 9941.</title>
        <authorList>
            <consortium name="US DOE Joint Genome Institute"/>
            <person name="Copeland A."/>
            <person name="Lucas S."/>
            <person name="Lapidus A."/>
            <person name="Barry K."/>
            <person name="Detter J.C."/>
            <person name="Glavina del Rio T."/>
            <person name="Hammon N."/>
            <person name="Israni S."/>
            <person name="Dalin E."/>
            <person name="Tice H."/>
            <person name="Pitluck S."/>
            <person name="Munk A.C."/>
            <person name="Brettin T."/>
            <person name="Bruce D."/>
            <person name="Han C."/>
            <person name="Tapia R."/>
            <person name="Gilna P."/>
            <person name="Schmutz J."/>
            <person name="Larimer F."/>
            <person name="Land M."/>
            <person name="Hauser L."/>
            <person name="Kyrpides N."/>
            <person name="Lykidis A."/>
            <person name="da Costa M.S."/>
            <person name="Rainey F.A."/>
            <person name="Empadinhas N."/>
            <person name="Jolivet E."/>
            <person name="Battista J.R."/>
            <person name="Richardson P."/>
        </authorList>
    </citation>
    <scope>NUCLEOTIDE SEQUENCE [LARGE SCALE GENOMIC DNA]</scope>
    <source>
        <strain evidence="2">DSM 9941 / JCM 11954 / NBRC 16129 / PRD-1</strain>
    </source>
</reference>
<dbReference type="Gene3D" id="3.30.530.20">
    <property type="match status" value="1"/>
</dbReference>
<organism evidence="1 2">
    <name type="scientific">Rubrobacter xylanophilus (strain DSM 9941 / JCM 11954 / NBRC 16129 / PRD-1)</name>
    <dbReference type="NCBI Taxonomy" id="266117"/>
    <lineage>
        <taxon>Bacteria</taxon>
        <taxon>Bacillati</taxon>
        <taxon>Actinomycetota</taxon>
        <taxon>Rubrobacteria</taxon>
        <taxon>Rubrobacterales</taxon>
        <taxon>Rubrobacteraceae</taxon>
        <taxon>Rubrobacter</taxon>
    </lineage>
</organism>
<dbReference type="InterPro" id="IPR023393">
    <property type="entry name" value="START-like_dom_sf"/>
</dbReference>
<dbReference type="Pfam" id="PF10604">
    <property type="entry name" value="Polyketide_cyc2"/>
    <property type="match status" value="1"/>
</dbReference>
<gene>
    <name evidence="1" type="ordered locus">Rxyl_1026</name>
</gene>
<evidence type="ECO:0000313" key="2">
    <source>
        <dbReference type="Proteomes" id="UP000006637"/>
    </source>
</evidence>
<evidence type="ECO:0000313" key="1">
    <source>
        <dbReference type="EMBL" id="ABG03992.1"/>
    </source>
</evidence>
<dbReference type="HOGENOM" id="CLU_1795058_0_0_11"/>